<dbReference type="STRING" id="449.LHA_2724"/>
<dbReference type="Proteomes" id="UP000032803">
    <property type="component" value="Chromosome I"/>
</dbReference>
<dbReference type="Gene3D" id="3.10.180.10">
    <property type="entry name" value="2,3-Dihydroxybiphenyl 1,2-Dioxygenase, domain 1"/>
    <property type="match status" value="1"/>
</dbReference>
<dbReference type="GO" id="GO:0032259">
    <property type="term" value="P:methylation"/>
    <property type="evidence" value="ECO:0007669"/>
    <property type="project" value="UniProtKB-KW"/>
</dbReference>
<dbReference type="CDD" id="cd06588">
    <property type="entry name" value="PhnB_like"/>
    <property type="match status" value="1"/>
</dbReference>
<gene>
    <name evidence="2" type="ORF">LHA_2724</name>
</gene>
<feature type="domain" description="PhnB-like" evidence="1">
    <location>
        <begin position="2"/>
        <end position="120"/>
    </location>
</feature>
<proteinExistence type="predicted"/>
<dbReference type="Pfam" id="PF06983">
    <property type="entry name" value="3-dmu-9_3-mt"/>
    <property type="match status" value="1"/>
</dbReference>
<dbReference type="RefSeq" id="WP_045106860.1">
    <property type="nucleotide sequence ID" value="NZ_LN681225.1"/>
</dbReference>
<accession>A0A0A8UY89</accession>
<dbReference type="KEGG" id="lha:LHA_2724"/>
<dbReference type="InterPro" id="IPR029068">
    <property type="entry name" value="Glyas_Bleomycin-R_OHBP_Dase"/>
</dbReference>
<evidence type="ECO:0000313" key="2">
    <source>
        <dbReference type="EMBL" id="CEK11724.1"/>
    </source>
</evidence>
<dbReference type="HOGENOM" id="CLU_046006_22_1_6"/>
<evidence type="ECO:0000259" key="1">
    <source>
        <dbReference type="Pfam" id="PF06983"/>
    </source>
</evidence>
<dbReference type="PIRSF" id="PIRSF021700">
    <property type="entry name" value="3_dmu_93_MTrfase"/>
    <property type="match status" value="1"/>
</dbReference>
<keyword evidence="3" id="KW-1185">Reference proteome</keyword>
<dbReference type="AlphaFoldDB" id="A0A0A8UY89"/>
<dbReference type="SUPFAM" id="SSF54593">
    <property type="entry name" value="Glyoxalase/Bleomycin resistance protein/Dihydroxybiphenyl dioxygenase"/>
    <property type="match status" value="1"/>
</dbReference>
<name>A0A0A8UY89_LEGHA</name>
<sequence>MQKIIPHLWFNDQAEEAVNFYTSIFKNSKILGISHYGDAGSQVSGRPKNSIMTIRFQLKEREFVALNGGPYFTFSPAISFLVNCNTQEEIDTLWERLSHDKESEQCGWLKDKFGVSWQIVPLILEEMMSSSNTEKREKAMKALLKMTKLDIQTLKQAYED</sequence>
<keyword evidence="2" id="KW-0489">Methyltransferase</keyword>
<reference evidence="3" key="1">
    <citation type="submission" date="2014-09" db="EMBL/GenBank/DDBJ databases">
        <authorList>
            <person name="Gomez-Valero L."/>
        </authorList>
    </citation>
    <scope>NUCLEOTIDE SEQUENCE [LARGE SCALE GENOMIC DNA]</scope>
    <source>
        <strain evidence="3">ATCC35250</strain>
    </source>
</reference>
<organism evidence="2 3">
    <name type="scientific">Legionella hackeliae</name>
    <dbReference type="NCBI Taxonomy" id="449"/>
    <lineage>
        <taxon>Bacteria</taxon>
        <taxon>Pseudomonadati</taxon>
        <taxon>Pseudomonadota</taxon>
        <taxon>Gammaproteobacteria</taxon>
        <taxon>Legionellales</taxon>
        <taxon>Legionellaceae</taxon>
        <taxon>Legionella</taxon>
    </lineage>
</organism>
<dbReference type="PATRIC" id="fig|449.7.peg.2468"/>
<dbReference type="InterPro" id="IPR009725">
    <property type="entry name" value="3_dmu_93_MTrfase"/>
</dbReference>
<keyword evidence="2" id="KW-0830">Ubiquinone</keyword>
<dbReference type="GO" id="GO:0008168">
    <property type="term" value="F:methyltransferase activity"/>
    <property type="evidence" value="ECO:0007669"/>
    <property type="project" value="UniProtKB-KW"/>
</dbReference>
<evidence type="ECO:0000313" key="3">
    <source>
        <dbReference type="Proteomes" id="UP000032803"/>
    </source>
</evidence>
<dbReference type="PANTHER" id="PTHR33990">
    <property type="entry name" value="PROTEIN YJDN-RELATED"/>
    <property type="match status" value="1"/>
</dbReference>
<dbReference type="InterPro" id="IPR028973">
    <property type="entry name" value="PhnB-like"/>
</dbReference>
<dbReference type="EMBL" id="LN681225">
    <property type="protein sequence ID" value="CEK11724.1"/>
    <property type="molecule type" value="Genomic_DNA"/>
</dbReference>
<dbReference type="OrthoDB" id="5293819at2"/>
<keyword evidence="2" id="KW-0808">Transferase</keyword>
<protein>
    <submittedName>
        <fullName evidence="2">3-demethylubiquinone-9 3-methyltransferase</fullName>
    </submittedName>
</protein>